<evidence type="ECO:0000313" key="2">
    <source>
        <dbReference type="Proteomes" id="UP001044222"/>
    </source>
</evidence>
<gene>
    <name evidence="1" type="ORF">ANANG_G00178470</name>
</gene>
<proteinExistence type="predicted"/>
<protein>
    <submittedName>
        <fullName evidence="1">Uncharacterized protein</fullName>
    </submittedName>
</protein>
<organism evidence="1 2">
    <name type="scientific">Anguilla anguilla</name>
    <name type="common">European freshwater eel</name>
    <name type="synonym">Muraena anguilla</name>
    <dbReference type="NCBI Taxonomy" id="7936"/>
    <lineage>
        <taxon>Eukaryota</taxon>
        <taxon>Metazoa</taxon>
        <taxon>Chordata</taxon>
        <taxon>Craniata</taxon>
        <taxon>Vertebrata</taxon>
        <taxon>Euteleostomi</taxon>
        <taxon>Actinopterygii</taxon>
        <taxon>Neopterygii</taxon>
        <taxon>Teleostei</taxon>
        <taxon>Anguilliformes</taxon>
        <taxon>Anguillidae</taxon>
        <taxon>Anguilla</taxon>
    </lineage>
</organism>
<keyword evidence="2" id="KW-1185">Reference proteome</keyword>
<reference evidence="1" key="1">
    <citation type="submission" date="2021-01" db="EMBL/GenBank/DDBJ databases">
        <title>A chromosome-scale assembly of European eel, Anguilla anguilla.</title>
        <authorList>
            <person name="Henkel C."/>
            <person name="Jong-Raadsen S.A."/>
            <person name="Dufour S."/>
            <person name="Weltzien F.-A."/>
            <person name="Palstra A.P."/>
            <person name="Pelster B."/>
            <person name="Spaink H.P."/>
            <person name="Van Den Thillart G.E."/>
            <person name="Jansen H."/>
            <person name="Zahm M."/>
            <person name="Klopp C."/>
            <person name="Cedric C."/>
            <person name="Louis A."/>
            <person name="Berthelot C."/>
            <person name="Parey E."/>
            <person name="Roest Crollius H."/>
            <person name="Montfort J."/>
            <person name="Robinson-Rechavi M."/>
            <person name="Bucao C."/>
            <person name="Bouchez O."/>
            <person name="Gislard M."/>
            <person name="Lluch J."/>
            <person name="Milhes M."/>
            <person name="Lampietro C."/>
            <person name="Lopez Roques C."/>
            <person name="Donnadieu C."/>
            <person name="Braasch I."/>
            <person name="Desvignes T."/>
            <person name="Postlethwait J."/>
            <person name="Bobe J."/>
            <person name="Guiguen Y."/>
            <person name="Dirks R."/>
        </authorList>
    </citation>
    <scope>NUCLEOTIDE SEQUENCE</scope>
    <source>
        <strain evidence="1">Tag_6206</strain>
        <tissue evidence="1">Liver</tissue>
    </source>
</reference>
<comment type="caution">
    <text evidence="1">The sequence shown here is derived from an EMBL/GenBank/DDBJ whole genome shotgun (WGS) entry which is preliminary data.</text>
</comment>
<dbReference type="Proteomes" id="UP001044222">
    <property type="component" value="Chromosome 9"/>
</dbReference>
<feature type="non-terminal residue" evidence="1">
    <location>
        <position position="1"/>
    </location>
</feature>
<dbReference type="EMBL" id="JAFIRN010000009">
    <property type="protein sequence ID" value="KAG5842518.1"/>
    <property type="molecule type" value="Genomic_DNA"/>
</dbReference>
<name>A0A9D3RTI9_ANGAN</name>
<sequence length="54" mass="6896">MNTEWTPTLWRDTFDEMLEEELEYNDSWVFQFNYSLQENLSKEERRRGWKIYCH</sequence>
<dbReference type="AlphaFoldDB" id="A0A9D3RTI9"/>
<evidence type="ECO:0000313" key="1">
    <source>
        <dbReference type="EMBL" id="KAG5842518.1"/>
    </source>
</evidence>
<accession>A0A9D3RTI9</accession>